<dbReference type="GO" id="GO:0003677">
    <property type="term" value="F:DNA binding"/>
    <property type="evidence" value="ECO:0007669"/>
    <property type="project" value="UniProtKB-KW"/>
</dbReference>
<dbReference type="PROSITE" id="PS50110">
    <property type="entry name" value="RESPONSE_REGULATORY"/>
    <property type="match status" value="1"/>
</dbReference>
<dbReference type="AlphaFoldDB" id="A0A9X1HW90"/>
<keyword evidence="7" id="KW-1185">Reference proteome</keyword>
<dbReference type="InterPro" id="IPR001789">
    <property type="entry name" value="Sig_transdc_resp-reg_receiver"/>
</dbReference>
<name>A0A9X1HW90_9BACT</name>
<feature type="modified residue" description="4-aspartylphosphate" evidence="3">
    <location>
        <position position="54"/>
    </location>
</feature>
<dbReference type="RefSeq" id="WP_225699667.1">
    <property type="nucleotide sequence ID" value="NZ_JAIXNE010000007.1"/>
</dbReference>
<dbReference type="PROSITE" id="PS50043">
    <property type="entry name" value="HTH_LUXR_2"/>
    <property type="match status" value="1"/>
</dbReference>
<organism evidence="6 7">
    <name type="scientific">Fulvivirga sedimenti</name>
    <dbReference type="NCBI Taxonomy" id="2879465"/>
    <lineage>
        <taxon>Bacteria</taxon>
        <taxon>Pseudomonadati</taxon>
        <taxon>Bacteroidota</taxon>
        <taxon>Cytophagia</taxon>
        <taxon>Cytophagales</taxon>
        <taxon>Fulvivirgaceae</taxon>
        <taxon>Fulvivirga</taxon>
    </lineage>
</organism>
<reference evidence="6" key="1">
    <citation type="submission" date="2021-09" db="EMBL/GenBank/DDBJ databases">
        <title>Fulvivirga sp. isolated from coastal sediment.</title>
        <authorList>
            <person name="Yu H."/>
        </authorList>
    </citation>
    <scope>NUCLEOTIDE SEQUENCE</scope>
    <source>
        <strain evidence="6">1062</strain>
    </source>
</reference>
<comment type="caution">
    <text evidence="6">The sequence shown here is derived from an EMBL/GenBank/DDBJ whole genome shotgun (WGS) entry which is preliminary data.</text>
</comment>
<evidence type="ECO:0000256" key="1">
    <source>
        <dbReference type="ARBA" id="ARBA00022553"/>
    </source>
</evidence>
<dbReference type="InterPro" id="IPR058245">
    <property type="entry name" value="NreC/VraR/RcsB-like_REC"/>
</dbReference>
<dbReference type="InterPro" id="IPR011006">
    <property type="entry name" value="CheY-like_superfamily"/>
</dbReference>
<dbReference type="GO" id="GO:0006355">
    <property type="term" value="P:regulation of DNA-templated transcription"/>
    <property type="evidence" value="ECO:0007669"/>
    <property type="project" value="InterPro"/>
</dbReference>
<dbReference type="PROSITE" id="PS00622">
    <property type="entry name" value="HTH_LUXR_1"/>
    <property type="match status" value="1"/>
</dbReference>
<evidence type="ECO:0000256" key="2">
    <source>
        <dbReference type="ARBA" id="ARBA00023125"/>
    </source>
</evidence>
<dbReference type="Gene3D" id="3.40.50.2300">
    <property type="match status" value="1"/>
</dbReference>
<feature type="domain" description="HTH luxR-type" evidence="4">
    <location>
        <begin position="141"/>
        <end position="206"/>
    </location>
</feature>
<dbReference type="SMART" id="SM00421">
    <property type="entry name" value="HTH_LUXR"/>
    <property type="match status" value="1"/>
</dbReference>
<dbReference type="PRINTS" id="PR00038">
    <property type="entry name" value="HTHLUXR"/>
</dbReference>
<dbReference type="InterPro" id="IPR016032">
    <property type="entry name" value="Sig_transdc_resp-reg_C-effctor"/>
</dbReference>
<dbReference type="CDD" id="cd17535">
    <property type="entry name" value="REC_NarL-like"/>
    <property type="match status" value="1"/>
</dbReference>
<keyword evidence="2" id="KW-0238">DNA-binding</keyword>
<evidence type="ECO:0000256" key="3">
    <source>
        <dbReference type="PROSITE-ProRule" id="PRU00169"/>
    </source>
</evidence>
<protein>
    <submittedName>
        <fullName evidence="6">Response regulator transcription factor</fullName>
    </submittedName>
</protein>
<accession>A0A9X1HW90</accession>
<evidence type="ECO:0000313" key="6">
    <source>
        <dbReference type="EMBL" id="MCA6078806.1"/>
    </source>
</evidence>
<gene>
    <name evidence="6" type="ORF">LDX50_28280</name>
</gene>
<dbReference type="SMART" id="SM00448">
    <property type="entry name" value="REC"/>
    <property type="match status" value="1"/>
</dbReference>
<dbReference type="Proteomes" id="UP001139409">
    <property type="component" value="Unassembled WGS sequence"/>
</dbReference>
<proteinExistence type="predicted"/>
<evidence type="ECO:0000259" key="5">
    <source>
        <dbReference type="PROSITE" id="PS50110"/>
    </source>
</evidence>
<dbReference type="PANTHER" id="PTHR43214">
    <property type="entry name" value="TWO-COMPONENT RESPONSE REGULATOR"/>
    <property type="match status" value="1"/>
</dbReference>
<dbReference type="Pfam" id="PF00196">
    <property type="entry name" value="GerE"/>
    <property type="match status" value="1"/>
</dbReference>
<dbReference type="Pfam" id="PF00072">
    <property type="entry name" value="Response_reg"/>
    <property type="match status" value="1"/>
</dbReference>
<evidence type="ECO:0000313" key="7">
    <source>
        <dbReference type="Proteomes" id="UP001139409"/>
    </source>
</evidence>
<dbReference type="CDD" id="cd06170">
    <property type="entry name" value="LuxR_C_like"/>
    <property type="match status" value="1"/>
</dbReference>
<sequence length="208" mass="23348">MKRIIIADDHQVVIDGLKSIFHNEDDIEVIDECHNGKELLAKLEEMEPDMVLLDINMPEMNGIEASRAIRQKFPAVKILILSMYDTPEFIRNVINAGASGYVLKNADKKTLLGAIRTVASGEEFFSSEVVHNVMHSFKGQVSHQAVEITEREKDVLRLIAEGLTTNEIAEKLFISVHTVNTHRKNLLSKLDIKNTASLVRYALDQGIV</sequence>
<keyword evidence="1 3" id="KW-0597">Phosphoprotein</keyword>
<dbReference type="InterPro" id="IPR039420">
    <property type="entry name" value="WalR-like"/>
</dbReference>
<dbReference type="GO" id="GO:0000160">
    <property type="term" value="P:phosphorelay signal transduction system"/>
    <property type="evidence" value="ECO:0007669"/>
    <property type="project" value="InterPro"/>
</dbReference>
<dbReference type="PANTHER" id="PTHR43214:SF43">
    <property type="entry name" value="TWO-COMPONENT RESPONSE REGULATOR"/>
    <property type="match status" value="1"/>
</dbReference>
<feature type="domain" description="Response regulatory" evidence="5">
    <location>
        <begin position="3"/>
        <end position="119"/>
    </location>
</feature>
<evidence type="ECO:0000259" key="4">
    <source>
        <dbReference type="PROSITE" id="PS50043"/>
    </source>
</evidence>
<dbReference type="EMBL" id="JAIXNE010000007">
    <property type="protein sequence ID" value="MCA6078806.1"/>
    <property type="molecule type" value="Genomic_DNA"/>
</dbReference>
<dbReference type="SUPFAM" id="SSF46894">
    <property type="entry name" value="C-terminal effector domain of the bipartite response regulators"/>
    <property type="match status" value="1"/>
</dbReference>
<dbReference type="SUPFAM" id="SSF52172">
    <property type="entry name" value="CheY-like"/>
    <property type="match status" value="1"/>
</dbReference>
<dbReference type="InterPro" id="IPR000792">
    <property type="entry name" value="Tscrpt_reg_LuxR_C"/>
</dbReference>